<protein>
    <submittedName>
        <fullName evidence="1">Uncharacterized protein</fullName>
    </submittedName>
</protein>
<comment type="caution">
    <text evidence="1">The sequence shown here is derived from an EMBL/GenBank/DDBJ whole genome shotgun (WGS) entry which is preliminary data.</text>
</comment>
<gene>
    <name evidence="1" type="ORF">LCGC14_1064000</name>
</gene>
<accession>A0A0F9N753</accession>
<evidence type="ECO:0000313" key="1">
    <source>
        <dbReference type="EMBL" id="KKN07722.1"/>
    </source>
</evidence>
<dbReference type="EMBL" id="LAZR01004536">
    <property type="protein sequence ID" value="KKN07722.1"/>
    <property type="molecule type" value="Genomic_DNA"/>
</dbReference>
<reference evidence="1" key="1">
    <citation type="journal article" date="2015" name="Nature">
        <title>Complex archaea that bridge the gap between prokaryotes and eukaryotes.</title>
        <authorList>
            <person name="Spang A."/>
            <person name="Saw J.H."/>
            <person name="Jorgensen S.L."/>
            <person name="Zaremba-Niedzwiedzka K."/>
            <person name="Martijn J."/>
            <person name="Lind A.E."/>
            <person name="van Eijk R."/>
            <person name="Schleper C."/>
            <person name="Guy L."/>
            <person name="Ettema T.J."/>
        </authorList>
    </citation>
    <scope>NUCLEOTIDE SEQUENCE</scope>
</reference>
<name>A0A0F9N753_9ZZZZ</name>
<proteinExistence type="predicted"/>
<organism evidence="1">
    <name type="scientific">marine sediment metagenome</name>
    <dbReference type="NCBI Taxonomy" id="412755"/>
    <lineage>
        <taxon>unclassified sequences</taxon>
        <taxon>metagenomes</taxon>
        <taxon>ecological metagenomes</taxon>
    </lineage>
</organism>
<sequence length="129" mass="14633">MKTATRITSPTRVGAVGEGAVLYRLSHRYKGWRVGGWARRCRYVIATTEMTGETDEFITGMRPSDPETYLLAGTASGWPDGWQELRNTRVRGSSHSDALSQIGYEFVQMAPLPWWRRIWRAIKEAGRGK</sequence>
<dbReference type="AlphaFoldDB" id="A0A0F9N753"/>